<proteinExistence type="predicted"/>
<sequence length="169" mass="18353">MQVLVSLVSHPSEELPGLGAHGGTRERRYKIQSSDAQTQELLNTTLEDPGAVDLEKVANVTVNHSQQDCVFSKEEEPMCYAIIQAKSKQAGLLMGIQLAALGVPGSGAAVSRRESAVSPSSANLPWSFPEHLPFRIQRLGKTPNRLCPQRFISFSRITSHLGQAEKGSF</sequence>
<dbReference type="EMBL" id="CAAGRJ010039543">
    <property type="protein sequence ID" value="VFV46827.1"/>
    <property type="molecule type" value="Genomic_DNA"/>
</dbReference>
<accession>A0A485PPV0</accession>
<protein>
    <submittedName>
        <fullName evidence="1">Mif4g domain-containing</fullName>
    </submittedName>
</protein>
<gene>
    <name evidence="1" type="ORF">LYPA_23C012582</name>
</gene>
<organism evidence="1 2">
    <name type="scientific">Lynx pardinus</name>
    <name type="common">Iberian lynx</name>
    <name type="synonym">Felis pardina</name>
    <dbReference type="NCBI Taxonomy" id="191816"/>
    <lineage>
        <taxon>Eukaryota</taxon>
        <taxon>Metazoa</taxon>
        <taxon>Chordata</taxon>
        <taxon>Craniata</taxon>
        <taxon>Vertebrata</taxon>
        <taxon>Euteleostomi</taxon>
        <taxon>Mammalia</taxon>
        <taxon>Eutheria</taxon>
        <taxon>Laurasiatheria</taxon>
        <taxon>Carnivora</taxon>
        <taxon>Feliformia</taxon>
        <taxon>Felidae</taxon>
        <taxon>Felinae</taxon>
        <taxon>Lynx</taxon>
    </lineage>
</organism>
<dbReference type="AlphaFoldDB" id="A0A485PPV0"/>
<keyword evidence="2" id="KW-1185">Reference proteome</keyword>
<evidence type="ECO:0000313" key="2">
    <source>
        <dbReference type="Proteomes" id="UP000386466"/>
    </source>
</evidence>
<name>A0A485PPV0_LYNPA</name>
<dbReference type="Proteomes" id="UP000386466">
    <property type="component" value="Unassembled WGS sequence"/>
</dbReference>
<evidence type="ECO:0000313" key="1">
    <source>
        <dbReference type="EMBL" id="VFV46827.1"/>
    </source>
</evidence>
<reference evidence="1 2" key="1">
    <citation type="submission" date="2019-01" db="EMBL/GenBank/DDBJ databases">
        <authorList>
            <person name="Alioto T."/>
            <person name="Alioto T."/>
        </authorList>
    </citation>
    <scope>NUCLEOTIDE SEQUENCE [LARGE SCALE GENOMIC DNA]</scope>
</reference>